<keyword evidence="2" id="KW-0964">Secreted</keyword>
<dbReference type="PANTHER" id="PTHR10574">
    <property type="entry name" value="NETRIN/LAMININ-RELATED"/>
    <property type="match status" value="1"/>
</dbReference>
<feature type="disulfide bond" evidence="9">
    <location>
        <begin position="428"/>
        <end position="440"/>
    </location>
</feature>
<dbReference type="FunFam" id="2.10.25.10:FF:000011">
    <property type="entry name" value="Cadherin EGF LAG seven-pass G-type receptor"/>
    <property type="match status" value="1"/>
</dbReference>
<feature type="domain" description="Laminin EGF-like" evidence="13">
    <location>
        <begin position="428"/>
        <end position="480"/>
    </location>
</feature>
<feature type="compositionally biased region" description="Low complexity" evidence="11">
    <location>
        <begin position="1057"/>
        <end position="1073"/>
    </location>
</feature>
<feature type="disulfide bond" evidence="9">
    <location>
        <begin position="343"/>
        <end position="352"/>
    </location>
</feature>
<feature type="domain" description="Laminin EGF-like" evidence="13">
    <location>
        <begin position="313"/>
        <end position="375"/>
    </location>
</feature>
<evidence type="ECO:0008006" key="17">
    <source>
        <dbReference type="Google" id="ProtNLM"/>
    </source>
</evidence>
<evidence type="ECO:0000256" key="8">
    <source>
        <dbReference type="ARBA" id="ARBA00023292"/>
    </source>
</evidence>
<dbReference type="Pfam" id="PF00055">
    <property type="entry name" value="Laminin_N"/>
    <property type="match status" value="1"/>
</dbReference>
<evidence type="ECO:0000256" key="4">
    <source>
        <dbReference type="ARBA" id="ARBA00022729"/>
    </source>
</evidence>
<keyword evidence="7" id="KW-0325">Glycoprotein</keyword>
<dbReference type="FunFam" id="2.10.25.10:FF:000082">
    <property type="entry name" value="Laminin subunit alpha 1"/>
    <property type="match status" value="1"/>
</dbReference>
<feature type="disulfide bond" evidence="9">
    <location>
        <begin position="524"/>
        <end position="536"/>
    </location>
</feature>
<dbReference type="Gene3D" id="2.60.120.260">
    <property type="entry name" value="Galactose-binding domain-like"/>
    <property type="match status" value="1"/>
</dbReference>
<comment type="caution">
    <text evidence="9">Lacks conserved residue(s) required for the propagation of feature annotation.</text>
</comment>
<reference evidence="15 16" key="1">
    <citation type="submission" date="2024-06" db="EMBL/GenBank/DDBJ databases">
        <authorList>
            <person name="Pan Q."/>
            <person name="Wen M."/>
            <person name="Jouanno E."/>
            <person name="Zahm M."/>
            <person name="Klopp C."/>
            <person name="Cabau C."/>
            <person name="Louis A."/>
            <person name="Berthelot C."/>
            <person name="Parey E."/>
            <person name="Roest Crollius H."/>
            <person name="Montfort J."/>
            <person name="Robinson-Rechavi M."/>
            <person name="Bouchez O."/>
            <person name="Lampietro C."/>
            <person name="Lopez Roques C."/>
            <person name="Donnadieu C."/>
            <person name="Postlethwait J."/>
            <person name="Bobe J."/>
            <person name="Verreycken H."/>
            <person name="Guiguen Y."/>
        </authorList>
    </citation>
    <scope>NUCLEOTIDE SEQUENCE [LARGE SCALE GENOMIC DNA]</scope>
    <source>
        <strain evidence="15">Up_M1</strain>
        <tissue evidence="15">Testis</tissue>
    </source>
</reference>
<feature type="coiled-coil region" evidence="10">
    <location>
        <begin position="815"/>
        <end position="856"/>
    </location>
</feature>
<name>A0ABD0XCV6_UMBPY</name>
<dbReference type="PROSITE" id="PS01248">
    <property type="entry name" value="EGF_LAM_1"/>
    <property type="match status" value="3"/>
</dbReference>
<feature type="domain" description="Laminin N-terminal" evidence="14">
    <location>
        <begin position="21"/>
        <end position="248"/>
    </location>
</feature>
<evidence type="ECO:0000256" key="7">
    <source>
        <dbReference type="ARBA" id="ARBA00023180"/>
    </source>
</evidence>
<feature type="compositionally biased region" description="Basic and acidic residues" evidence="11">
    <location>
        <begin position="1046"/>
        <end position="1056"/>
    </location>
</feature>
<feature type="region of interest" description="Disordered" evidence="11">
    <location>
        <begin position="1041"/>
        <end position="1080"/>
    </location>
</feature>
<sequence>MWIFFYLAALAAVAAAQNDCYYGACYPPIQDLLLGRGHQLHASSTCGLTGSEVFCSPLGLSKMKCCPCDSRNPSSHLAHTVQNVLSTAGLDRWWQTKKDVNPVTLQLDLLNPFQLDTLILTFKVPRPNALVVERTLDNGKSWKPVIYMASDCHSAFPGVAMTTPRSLDQTYCKTMPPNPTYPYQDSTIVFKPLDLYSSISISNGEKIQGKSGLSGLRVRLTELGAVARVPGRTPSRFYALKEMSVMGSCLCHGHANNCLPDTSTNQLPRTLVSAQCECQHNTAGMNCERCAELYNDLPWRPAEDGNTHTCKRCECNNHAQRCRFDQAVYEASGQRSGGVCEGCLHHTTGPKCDRCAPGYQPNRRSRMDRPDACIRCFCNAAGSEDEGQCDDITESCRCKANVEGPSCNRCKMGYYGLSESKALGCSKCSCSSEGSVSSTCDPVSGQCPCRPNFQGQACDLSSNGYWNPESRGSEPCRCDPANSHGNTCDQRTGQCQCRKGFGGRTCTECPDNTYGNLLTGCRQCRCDAEGAVSEGCDKSTGACQCRPGITGTRCDSCSRGYCDSFPYCEACPSCFTDLDVQIKNISLILENLSNRIPTQAGGLLPSSMLPRVRAMEASLNQITNTLSLPPPSARQLKDALTQFIRIRERLGEADKAVPPQIQDPKLDSKLDELQDFLNKLNLRYNITNTASENFDNTGALTSIKNAYDQSTDATKKVIASKKTVDQSTAVRKNATDLQDEVQTPNTIDLEKINQQLNKPNLTPTAKQVCGSVRLSPCTPANCDGELCPPEGGPPCGSRARCVGALPLGTRAVGEALEVQDRLQQLNDSIDQATAQIKETQDTAKTLQKSMDTLANKTRQTSKELEADLNQTRDFVKELKIFLSDPTSDPTLISTICEEVLNAKEPDNLPGLKQKLQKIRDLLAELPKNTAVLDQTVPQLDTALRLLQEAKDARDGALSLQADADGLLDNLKTKEASLSVPEDKVLKSLELLNNINNNLDLVKNNMSAAEGSLSNLTDLTDGITTQLNGLKTLVSAGVQMAQNATEEADKAKNEADAAAKGPSASGGAAGEATSCRGEQQK</sequence>
<feature type="chain" id="PRO_5044851966" description="Laminin subunit beta-3" evidence="12">
    <location>
        <begin position="17"/>
        <end position="1080"/>
    </location>
</feature>
<comment type="caution">
    <text evidence="15">The sequence shown here is derived from an EMBL/GenBank/DDBJ whole genome shotgun (WGS) entry which is preliminary data.</text>
</comment>
<evidence type="ECO:0000256" key="2">
    <source>
        <dbReference type="ARBA" id="ARBA00022525"/>
    </source>
</evidence>
<evidence type="ECO:0000256" key="6">
    <source>
        <dbReference type="ARBA" id="ARBA00023157"/>
    </source>
</evidence>
<dbReference type="FunFam" id="2.60.120.260:FF:000073">
    <property type="entry name" value="Laminin subunit beta 3"/>
    <property type="match status" value="1"/>
</dbReference>
<feature type="signal peptide" evidence="12">
    <location>
        <begin position="1"/>
        <end position="16"/>
    </location>
</feature>
<dbReference type="AlphaFoldDB" id="A0ABD0XCV6"/>
<dbReference type="SUPFAM" id="SSF57196">
    <property type="entry name" value="EGF/Laminin"/>
    <property type="match status" value="5"/>
</dbReference>
<keyword evidence="5" id="KW-0677">Repeat</keyword>
<keyword evidence="10" id="KW-0175">Coiled coil</keyword>
<accession>A0ABD0XCV6</accession>
<feature type="domain" description="Laminin EGF-like" evidence="13">
    <location>
        <begin position="376"/>
        <end position="427"/>
    </location>
</feature>
<dbReference type="EMBL" id="JAGEUA010000005">
    <property type="protein sequence ID" value="KAL0978078.1"/>
    <property type="molecule type" value="Genomic_DNA"/>
</dbReference>
<evidence type="ECO:0000313" key="15">
    <source>
        <dbReference type="EMBL" id="KAL0978078.1"/>
    </source>
</evidence>
<feature type="domain" description="Laminin EGF-like" evidence="13">
    <location>
        <begin position="524"/>
        <end position="570"/>
    </location>
</feature>
<gene>
    <name evidence="15" type="ORF">UPYG_G00165620</name>
</gene>
<feature type="disulfide bond" evidence="9">
    <location>
        <begin position="430"/>
        <end position="447"/>
    </location>
</feature>
<evidence type="ECO:0000256" key="9">
    <source>
        <dbReference type="PROSITE-ProRule" id="PRU00460"/>
    </source>
</evidence>
<dbReference type="Pfam" id="PF00053">
    <property type="entry name" value="EGF_laminin"/>
    <property type="match status" value="6"/>
</dbReference>
<dbReference type="PROSITE" id="PS51117">
    <property type="entry name" value="LAMININ_NTER"/>
    <property type="match status" value="1"/>
</dbReference>
<dbReference type="InterPro" id="IPR002049">
    <property type="entry name" value="LE_dom"/>
</dbReference>
<dbReference type="CDD" id="cd00055">
    <property type="entry name" value="EGF_Lam"/>
    <property type="match status" value="6"/>
</dbReference>
<evidence type="ECO:0000256" key="10">
    <source>
        <dbReference type="SAM" id="Coils"/>
    </source>
</evidence>
<evidence type="ECO:0000256" key="5">
    <source>
        <dbReference type="ARBA" id="ARBA00022737"/>
    </source>
</evidence>
<keyword evidence="8 9" id="KW-0424">Laminin EGF-like domain</keyword>
<keyword evidence="3" id="KW-0272">Extracellular matrix</keyword>
<feature type="disulfide bond" evidence="9">
    <location>
        <begin position="545"/>
        <end position="554"/>
    </location>
</feature>
<dbReference type="FunFam" id="2.10.25.10:FF:000090">
    <property type="entry name" value="laminin subunit alpha"/>
    <property type="match status" value="1"/>
</dbReference>
<keyword evidence="4 12" id="KW-0732">Signal</keyword>
<dbReference type="InterPro" id="IPR008211">
    <property type="entry name" value="Laminin_N"/>
</dbReference>
<dbReference type="Gene3D" id="2.10.25.10">
    <property type="entry name" value="Laminin"/>
    <property type="match status" value="4"/>
</dbReference>
<evidence type="ECO:0000256" key="1">
    <source>
        <dbReference type="ARBA" id="ARBA00004498"/>
    </source>
</evidence>
<dbReference type="PROSITE" id="PS50027">
    <property type="entry name" value="EGF_LAM_2"/>
    <property type="match status" value="4"/>
</dbReference>
<evidence type="ECO:0000256" key="3">
    <source>
        <dbReference type="ARBA" id="ARBA00022530"/>
    </source>
</evidence>
<comment type="subcellular location">
    <subcellularLocation>
        <location evidence="1">Secreted</location>
        <location evidence="1">Extracellular space</location>
        <location evidence="1">Extracellular matrix</location>
    </subcellularLocation>
</comment>
<evidence type="ECO:0000256" key="12">
    <source>
        <dbReference type="SAM" id="SignalP"/>
    </source>
</evidence>
<keyword evidence="6 9" id="KW-1015">Disulfide bond</keyword>
<evidence type="ECO:0000313" key="16">
    <source>
        <dbReference type="Proteomes" id="UP001557470"/>
    </source>
</evidence>
<dbReference type="SMART" id="SM00180">
    <property type="entry name" value="EGF_Lam"/>
    <property type="match status" value="6"/>
</dbReference>
<feature type="disulfide bond" evidence="9">
    <location>
        <begin position="398"/>
        <end position="407"/>
    </location>
</feature>
<dbReference type="PANTHER" id="PTHR10574:SF268">
    <property type="entry name" value="LAMININ SUBUNIT BETA-3"/>
    <property type="match status" value="1"/>
</dbReference>
<keyword evidence="16" id="KW-1185">Reference proteome</keyword>
<feature type="disulfide bond" evidence="9">
    <location>
        <begin position="449"/>
        <end position="458"/>
    </location>
</feature>
<dbReference type="InterPro" id="IPR050440">
    <property type="entry name" value="Laminin/Netrin_ECM"/>
</dbReference>
<dbReference type="Proteomes" id="UP001557470">
    <property type="component" value="Unassembled WGS sequence"/>
</dbReference>
<proteinExistence type="predicted"/>
<dbReference type="FunFam" id="2.170.300.10:FF:000001">
    <property type="entry name" value="Laminin subunit beta-1"/>
    <property type="match status" value="1"/>
</dbReference>
<evidence type="ECO:0000259" key="13">
    <source>
        <dbReference type="PROSITE" id="PS50027"/>
    </source>
</evidence>
<organism evidence="15 16">
    <name type="scientific">Umbra pygmaea</name>
    <name type="common">Eastern mudminnow</name>
    <dbReference type="NCBI Taxonomy" id="75934"/>
    <lineage>
        <taxon>Eukaryota</taxon>
        <taxon>Metazoa</taxon>
        <taxon>Chordata</taxon>
        <taxon>Craniata</taxon>
        <taxon>Vertebrata</taxon>
        <taxon>Euteleostomi</taxon>
        <taxon>Actinopterygii</taxon>
        <taxon>Neopterygii</taxon>
        <taxon>Teleostei</taxon>
        <taxon>Protacanthopterygii</taxon>
        <taxon>Esociformes</taxon>
        <taxon>Umbridae</taxon>
        <taxon>Umbra</taxon>
    </lineage>
</organism>
<evidence type="ECO:0000256" key="11">
    <source>
        <dbReference type="SAM" id="MobiDB-lite"/>
    </source>
</evidence>
<protein>
    <recommendedName>
        <fullName evidence="17">Laminin subunit beta-3</fullName>
    </recommendedName>
</protein>
<dbReference type="PRINTS" id="PR00011">
    <property type="entry name" value="EGFLAMININ"/>
</dbReference>
<evidence type="ECO:0000259" key="14">
    <source>
        <dbReference type="PROSITE" id="PS51117"/>
    </source>
</evidence>
<dbReference type="Gene3D" id="2.170.300.10">
    <property type="entry name" value="Tie2 ligand-binding domain superfamily"/>
    <property type="match status" value="1"/>
</dbReference>
<feature type="disulfide bond" evidence="9">
    <location>
        <begin position="526"/>
        <end position="543"/>
    </location>
</feature>
<dbReference type="SMART" id="SM00136">
    <property type="entry name" value="LamNT"/>
    <property type="match status" value="1"/>
</dbReference>